<evidence type="ECO:0000313" key="1">
    <source>
        <dbReference type="EMBL" id="RUS33406.1"/>
    </source>
</evidence>
<organism evidence="1 2">
    <name type="scientific">Jimgerdemannia flammicorona</name>
    <dbReference type="NCBI Taxonomy" id="994334"/>
    <lineage>
        <taxon>Eukaryota</taxon>
        <taxon>Fungi</taxon>
        <taxon>Fungi incertae sedis</taxon>
        <taxon>Mucoromycota</taxon>
        <taxon>Mucoromycotina</taxon>
        <taxon>Endogonomycetes</taxon>
        <taxon>Endogonales</taxon>
        <taxon>Endogonaceae</taxon>
        <taxon>Jimgerdemannia</taxon>
    </lineage>
</organism>
<gene>
    <name evidence="1" type="ORF">BC938DRAFT_471881</name>
</gene>
<sequence>MSQASGSVASRIVQQIGSKEFRGYFMRFVLANWNLWWAGDRQLGHPPRCHRGPEEGPRVHLRQHDLCPLCLLCSLHALRPRGPAQKLPTVCVPRHERRRAADARVPMG</sequence>
<name>A0A433QUI2_9FUNG</name>
<accession>A0A433QUI2</accession>
<evidence type="ECO:0000313" key="2">
    <source>
        <dbReference type="Proteomes" id="UP000274822"/>
    </source>
</evidence>
<proteinExistence type="predicted"/>
<reference evidence="1 2" key="1">
    <citation type="journal article" date="2018" name="New Phytol.">
        <title>Phylogenomics of Endogonaceae and evolution of mycorrhizas within Mucoromycota.</title>
        <authorList>
            <person name="Chang Y."/>
            <person name="Desiro A."/>
            <person name="Na H."/>
            <person name="Sandor L."/>
            <person name="Lipzen A."/>
            <person name="Clum A."/>
            <person name="Barry K."/>
            <person name="Grigoriev I.V."/>
            <person name="Martin F.M."/>
            <person name="Stajich J.E."/>
            <person name="Smith M.E."/>
            <person name="Bonito G."/>
            <person name="Spatafora J.W."/>
        </authorList>
    </citation>
    <scope>NUCLEOTIDE SEQUENCE [LARGE SCALE GENOMIC DNA]</scope>
    <source>
        <strain evidence="1 2">AD002</strain>
    </source>
</reference>
<dbReference type="EMBL" id="RBNJ01001250">
    <property type="protein sequence ID" value="RUS33406.1"/>
    <property type="molecule type" value="Genomic_DNA"/>
</dbReference>
<dbReference type="AlphaFoldDB" id="A0A433QUI2"/>
<protein>
    <submittedName>
        <fullName evidence="1">Uncharacterized protein</fullName>
    </submittedName>
</protein>
<dbReference type="Proteomes" id="UP000274822">
    <property type="component" value="Unassembled WGS sequence"/>
</dbReference>
<comment type="caution">
    <text evidence="1">The sequence shown here is derived from an EMBL/GenBank/DDBJ whole genome shotgun (WGS) entry which is preliminary data.</text>
</comment>
<keyword evidence="2" id="KW-1185">Reference proteome</keyword>